<gene>
    <name evidence="2" type="ORF">S03H2_24455</name>
</gene>
<name>X1G1C0_9ZZZZ</name>
<feature type="transmembrane region" description="Helical" evidence="1">
    <location>
        <begin position="31"/>
        <end position="53"/>
    </location>
</feature>
<keyword evidence="1" id="KW-0472">Membrane</keyword>
<dbReference type="EMBL" id="BARU01013590">
    <property type="protein sequence ID" value="GAH38585.1"/>
    <property type="molecule type" value="Genomic_DNA"/>
</dbReference>
<organism evidence="2">
    <name type="scientific">marine sediment metagenome</name>
    <dbReference type="NCBI Taxonomy" id="412755"/>
    <lineage>
        <taxon>unclassified sequences</taxon>
        <taxon>metagenomes</taxon>
        <taxon>ecological metagenomes</taxon>
    </lineage>
</organism>
<proteinExistence type="predicted"/>
<protein>
    <submittedName>
        <fullName evidence="2">Uncharacterized protein</fullName>
    </submittedName>
</protein>
<reference evidence="2" key="1">
    <citation type="journal article" date="2014" name="Front. Microbiol.">
        <title>High frequency of phylogenetically diverse reductive dehalogenase-homologous genes in deep subseafloor sedimentary metagenomes.</title>
        <authorList>
            <person name="Kawai M."/>
            <person name="Futagami T."/>
            <person name="Toyoda A."/>
            <person name="Takaki Y."/>
            <person name="Nishi S."/>
            <person name="Hori S."/>
            <person name="Arai W."/>
            <person name="Tsubouchi T."/>
            <person name="Morono Y."/>
            <person name="Uchiyama I."/>
            <person name="Ito T."/>
            <person name="Fujiyama A."/>
            <person name="Inagaki F."/>
            <person name="Takami H."/>
        </authorList>
    </citation>
    <scope>NUCLEOTIDE SEQUENCE</scope>
    <source>
        <strain evidence="2">Expedition CK06-06</strain>
    </source>
</reference>
<keyword evidence="1" id="KW-1133">Transmembrane helix</keyword>
<sequence length="55" mass="5654">MAALFGGILGFVGALVPLGNNINVTQIPITFSGSFLLLDPILMILGGILGLTLKK</sequence>
<keyword evidence="1" id="KW-0812">Transmembrane</keyword>
<dbReference type="AlphaFoldDB" id="X1G1C0"/>
<accession>X1G1C0</accession>
<evidence type="ECO:0000313" key="2">
    <source>
        <dbReference type="EMBL" id="GAH38585.1"/>
    </source>
</evidence>
<evidence type="ECO:0000256" key="1">
    <source>
        <dbReference type="SAM" id="Phobius"/>
    </source>
</evidence>
<comment type="caution">
    <text evidence="2">The sequence shown here is derived from an EMBL/GenBank/DDBJ whole genome shotgun (WGS) entry which is preliminary data.</text>
</comment>